<dbReference type="EMBL" id="VDFQ02000001">
    <property type="protein sequence ID" value="KAA1425062.1"/>
    <property type="molecule type" value="Genomic_DNA"/>
</dbReference>
<feature type="chain" id="PRO_5039652013" evidence="1">
    <location>
        <begin position="25"/>
        <end position="431"/>
    </location>
</feature>
<keyword evidence="1" id="KW-0732">Signal</keyword>
<comment type="caution">
    <text evidence="2">The sequence shown here is derived from an EMBL/GenBank/DDBJ whole genome shotgun (WGS) entry which is preliminary data.</text>
</comment>
<dbReference type="Proteomes" id="UP000307768">
    <property type="component" value="Unassembled WGS sequence"/>
</dbReference>
<name>A0A5Q6S3U5_9ACTN</name>
<dbReference type="OrthoDB" id="3371256at2"/>
<gene>
    <name evidence="2" type="ORF">FE697_004025</name>
</gene>
<organism evidence="2 3">
    <name type="scientific">Mumia zhuanghuii</name>
    <dbReference type="NCBI Taxonomy" id="2585211"/>
    <lineage>
        <taxon>Bacteria</taxon>
        <taxon>Bacillati</taxon>
        <taxon>Actinomycetota</taxon>
        <taxon>Actinomycetes</taxon>
        <taxon>Propionibacteriales</taxon>
        <taxon>Nocardioidaceae</taxon>
        <taxon>Mumia</taxon>
    </lineage>
</organism>
<evidence type="ECO:0000256" key="1">
    <source>
        <dbReference type="SAM" id="SignalP"/>
    </source>
</evidence>
<reference evidence="2 3" key="1">
    <citation type="submission" date="2019-09" db="EMBL/GenBank/DDBJ databases">
        <title>Mumia zhuanghuii sp. nov. isolated from the intestinal contents of plateau pika (Ochotona curzoniae) in the Qinghai-Tibet plateau of China.</title>
        <authorList>
            <person name="Tian Z."/>
        </authorList>
    </citation>
    <scope>NUCLEOTIDE SEQUENCE [LARGE SCALE GENOMIC DNA]</scope>
    <source>
        <strain evidence="3">350</strain>
    </source>
</reference>
<dbReference type="RefSeq" id="WP_149768236.1">
    <property type="nucleotide sequence ID" value="NZ_VDFQ02000001.1"/>
</dbReference>
<evidence type="ECO:0000313" key="3">
    <source>
        <dbReference type="Proteomes" id="UP000307768"/>
    </source>
</evidence>
<dbReference type="AlphaFoldDB" id="A0A5Q6S3U5"/>
<dbReference type="InterPro" id="IPR009003">
    <property type="entry name" value="Peptidase_S1_PA"/>
</dbReference>
<dbReference type="InterPro" id="IPR043504">
    <property type="entry name" value="Peptidase_S1_PA_chymotrypsin"/>
</dbReference>
<protein>
    <submittedName>
        <fullName evidence="2">Uncharacterized protein</fullName>
    </submittedName>
</protein>
<dbReference type="Gene3D" id="2.40.10.10">
    <property type="entry name" value="Trypsin-like serine proteases"/>
    <property type="match status" value="2"/>
</dbReference>
<feature type="signal peptide" evidence="1">
    <location>
        <begin position="1"/>
        <end position="24"/>
    </location>
</feature>
<accession>A0A5Q6S3U5</accession>
<dbReference type="SUPFAM" id="SSF50494">
    <property type="entry name" value="Trypsin-like serine proteases"/>
    <property type="match status" value="1"/>
</dbReference>
<sequence length="431" mass="44550">MKTPRLLVLAPAAALALGAGLLVAAGSPAQGDDATLDTAAATDAVTAASTAVVLAEDGPQPTTLQRTVADRVTALLTPRGDKPADGVPVSLDVGLIGVTGSPVEGYTLVVTQGTDGKALVSRLTSGLPLTARRLLTVETSERTTDELRNAWDGVRGERWRSAAAVPTGAYGLDLDPELEAVVVDVEGAEPAALARLSDEAASVEGAPPEAVVVRYTGEAARTSRAADTAPHWAGARISASTGVCSSGFAVKSKTSSTRYGVVAGHCGPNGTAWYSGSNYFGRTAARSSYPDYDQALLSGSTYSNYLYTDGRDTEDVRVVGAANDGSIGDSVCASGYVSKSICGIKIKSLSATFCDDGGSSCTTYLMRGRRDDDLRIVYQGDSGGPVYWRNPDAARASIRGMVIAYDMSGVRLYAERYTSISNHLGVVAVTS</sequence>
<evidence type="ECO:0000313" key="2">
    <source>
        <dbReference type="EMBL" id="KAA1425062.1"/>
    </source>
</evidence>
<proteinExistence type="predicted"/>